<dbReference type="PANTHER" id="PTHR30579:SF3">
    <property type="entry name" value="TRANSCRIPTIONAL REGULATORY PROTEIN"/>
    <property type="match status" value="1"/>
</dbReference>
<protein>
    <submittedName>
        <fullName evidence="6">HTH-type transcriptional regulator CysL</fullName>
    </submittedName>
</protein>
<dbReference type="GO" id="GO:0003700">
    <property type="term" value="F:DNA-binding transcription factor activity"/>
    <property type="evidence" value="ECO:0007669"/>
    <property type="project" value="InterPro"/>
</dbReference>
<sequence length="295" mass="32269">MNLRWDDLKLFLAVHEQGSLSGAARLLKLGQPTLSRRIAGLEEIVGEALFERQSQGTTLTAAGQKLLPAAQGMAEWANEAELGVTKQTYLPEGKVRIAAPPGIAYEVVAPLAAKIRKLHPGVQIEVLSGIETLNLGRGEADLSLRTQKPTDADLVCVDEISSAMRVFTSKAYAAQIPPNPVLADLDWISWAAPYDELRTNQELSALIPNFKPAFTSDDFIVQIAACKAGVGAMILPQVLHRYAGLRELQELQKLDIDLGPGAIGSLYLVCHKRHRRLPKVQLVMDFISMEFDSLR</sequence>
<dbReference type="PATRIC" id="fig|1789004.3.peg.2414"/>
<evidence type="ECO:0000313" key="7">
    <source>
        <dbReference type="Proteomes" id="UP000075653"/>
    </source>
</evidence>
<evidence type="ECO:0000256" key="1">
    <source>
        <dbReference type="ARBA" id="ARBA00009437"/>
    </source>
</evidence>
<dbReference type="InterPro" id="IPR050176">
    <property type="entry name" value="LTTR"/>
</dbReference>
<dbReference type="PRINTS" id="PR00039">
    <property type="entry name" value="HTHLYSR"/>
</dbReference>
<keyword evidence="7" id="KW-1185">Reference proteome</keyword>
<dbReference type="InterPro" id="IPR036390">
    <property type="entry name" value="WH_DNA-bd_sf"/>
</dbReference>
<dbReference type="AlphaFoldDB" id="A0A149VVD0"/>
<dbReference type="PROSITE" id="PS50931">
    <property type="entry name" value="HTH_LYSR"/>
    <property type="match status" value="1"/>
</dbReference>
<dbReference type="Pfam" id="PF03466">
    <property type="entry name" value="LysR_substrate"/>
    <property type="match status" value="1"/>
</dbReference>
<proteinExistence type="inferred from homology"/>
<evidence type="ECO:0000313" key="6">
    <source>
        <dbReference type="EMBL" id="KXW57185.1"/>
    </source>
</evidence>
<dbReference type="EMBL" id="LRRD01000098">
    <property type="protein sequence ID" value="KXW57185.1"/>
    <property type="molecule type" value="Genomic_DNA"/>
</dbReference>
<evidence type="ECO:0000259" key="5">
    <source>
        <dbReference type="PROSITE" id="PS50931"/>
    </source>
</evidence>
<dbReference type="InterPro" id="IPR005119">
    <property type="entry name" value="LysR_subst-bd"/>
</dbReference>
<feature type="domain" description="HTH lysR-type" evidence="5">
    <location>
        <begin position="1"/>
        <end position="60"/>
    </location>
</feature>
<organism evidence="6 7">
    <name type="scientific">Ferrovum myxofaciens</name>
    <dbReference type="NCBI Taxonomy" id="416213"/>
    <lineage>
        <taxon>Bacteria</taxon>
        <taxon>Pseudomonadati</taxon>
        <taxon>Pseudomonadota</taxon>
        <taxon>Betaproteobacteria</taxon>
        <taxon>Ferrovales</taxon>
        <taxon>Ferrovaceae</taxon>
        <taxon>Ferrovum</taxon>
    </lineage>
</organism>
<dbReference type="STRING" id="1789004.FEMY_22930"/>
<dbReference type="PANTHER" id="PTHR30579">
    <property type="entry name" value="TRANSCRIPTIONAL REGULATOR"/>
    <property type="match status" value="1"/>
</dbReference>
<evidence type="ECO:0000256" key="2">
    <source>
        <dbReference type="ARBA" id="ARBA00023015"/>
    </source>
</evidence>
<name>A0A149VVD0_9PROT</name>
<accession>A0A149VVD0</accession>
<dbReference type="RefSeq" id="WP_062188570.1">
    <property type="nucleotide sequence ID" value="NZ_LRRD01000098.1"/>
</dbReference>
<dbReference type="SUPFAM" id="SSF46785">
    <property type="entry name" value="Winged helix' DNA-binding domain"/>
    <property type="match status" value="1"/>
</dbReference>
<dbReference type="InterPro" id="IPR036388">
    <property type="entry name" value="WH-like_DNA-bd_sf"/>
</dbReference>
<comment type="similarity">
    <text evidence="1">Belongs to the LysR transcriptional regulatory family.</text>
</comment>
<dbReference type="Pfam" id="PF00126">
    <property type="entry name" value="HTH_1"/>
    <property type="match status" value="1"/>
</dbReference>
<keyword evidence="2" id="KW-0805">Transcription regulation</keyword>
<evidence type="ECO:0000256" key="3">
    <source>
        <dbReference type="ARBA" id="ARBA00023125"/>
    </source>
</evidence>
<dbReference type="Gene3D" id="3.40.190.290">
    <property type="match status" value="1"/>
</dbReference>
<keyword evidence="4" id="KW-0804">Transcription</keyword>
<dbReference type="SUPFAM" id="SSF53850">
    <property type="entry name" value="Periplasmic binding protein-like II"/>
    <property type="match status" value="1"/>
</dbReference>
<comment type="caution">
    <text evidence="6">The sequence shown here is derived from an EMBL/GenBank/DDBJ whole genome shotgun (WGS) entry which is preliminary data.</text>
</comment>
<dbReference type="InterPro" id="IPR000847">
    <property type="entry name" value="LysR_HTH_N"/>
</dbReference>
<reference evidence="6 7" key="1">
    <citation type="submission" date="2016-01" db="EMBL/GenBank/DDBJ databases">
        <title>Genome sequence of the acidophilic iron oxidising Ferrovum strain Z-31.</title>
        <authorList>
            <person name="Poehlein A."/>
            <person name="Ullrich S.R."/>
            <person name="Schloemann M."/>
            <person name="Muehling M."/>
            <person name="Daniel R."/>
        </authorList>
    </citation>
    <scope>NUCLEOTIDE SEQUENCE [LARGE SCALE GENOMIC DNA]</scope>
    <source>
        <strain evidence="6 7">Z-31</strain>
    </source>
</reference>
<dbReference type="GO" id="GO:0003677">
    <property type="term" value="F:DNA binding"/>
    <property type="evidence" value="ECO:0007669"/>
    <property type="project" value="UniProtKB-KW"/>
</dbReference>
<evidence type="ECO:0000256" key="4">
    <source>
        <dbReference type="ARBA" id="ARBA00023163"/>
    </source>
</evidence>
<dbReference type="Gene3D" id="1.10.10.10">
    <property type="entry name" value="Winged helix-like DNA-binding domain superfamily/Winged helix DNA-binding domain"/>
    <property type="match status" value="1"/>
</dbReference>
<dbReference type="Proteomes" id="UP000075653">
    <property type="component" value="Unassembled WGS sequence"/>
</dbReference>
<gene>
    <name evidence="6" type="primary">cysL</name>
    <name evidence="6" type="ORF">FEMY_22930</name>
</gene>
<keyword evidence="3" id="KW-0238">DNA-binding</keyword>